<dbReference type="OrthoDB" id="5508973at2"/>
<protein>
    <submittedName>
        <fullName evidence="1">Adenylate kinase</fullName>
    </submittedName>
</protein>
<dbReference type="STRING" id="657014.SAMN04488092_102139"/>
<organism evidence="1 2">
    <name type="scientific">Thalassovita taeanensis</name>
    <dbReference type="NCBI Taxonomy" id="657014"/>
    <lineage>
        <taxon>Bacteria</taxon>
        <taxon>Pseudomonadati</taxon>
        <taxon>Pseudomonadota</taxon>
        <taxon>Alphaproteobacteria</taxon>
        <taxon>Rhodobacterales</taxon>
        <taxon>Roseobacteraceae</taxon>
        <taxon>Thalassovita</taxon>
    </lineage>
</organism>
<gene>
    <name evidence="1" type="ORF">SAMN04488092_102139</name>
</gene>
<evidence type="ECO:0000313" key="1">
    <source>
        <dbReference type="EMBL" id="SEP76080.1"/>
    </source>
</evidence>
<dbReference type="AlphaFoldDB" id="A0A1H9AH85"/>
<dbReference type="Gene3D" id="3.40.50.300">
    <property type="entry name" value="P-loop containing nucleotide triphosphate hydrolases"/>
    <property type="match status" value="1"/>
</dbReference>
<dbReference type="RefSeq" id="WP_090268194.1">
    <property type="nucleotide sequence ID" value="NZ_FOEP01000002.1"/>
</dbReference>
<name>A0A1H9AH85_9RHOB</name>
<dbReference type="NCBIfam" id="NF004861">
    <property type="entry name" value="PRK06217.1"/>
    <property type="match status" value="1"/>
</dbReference>
<reference evidence="1 2" key="1">
    <citation type="submission" date="2016-10" db="EMBL/GenBank/DDBJ databases">
        <authorList>
            <person name="de Groot N.N."/>
        </authorList>
    </citation>
    <scope>NUCLEOTIDE SEQUENCE [LARGE SCALE GENOMIC DNA]</scope>
    <source>
        <strain evidence="1 2">DSM 22007</strain>
    </source>
</reference>
<evidence type="ECO:0000313" key="2">
    <source>
        <dbReference type="Proteomes" id="UP000198634"/>
    </source>
</evidence>
<sequence>MEQRVYITGASGGGITTLGAHLAAVLGVCHIDIDNAFWLPTDPPYTTKRSLPERLEMIRAAQGQGGWVLSGAFDSWGEPAIEAVDLILFVVTPTPVRLARLRAREAARFGDRIAPGGDMHAIHDGFINWAARYDDPEFSGRNLARHEEWLECLPQPVLRLDGTDPTKAQVAQVLTRLGVAAH</sequence>
<dbReference type="EMBL" id="FOEP01000002">
    <property type="protein sequence ID" value="SEP76080.1"/>
    <property type="molecule type" value="Genomic_DNA"/>
</dbReference>
<keyword evidence="1" id="KW-0808">Transferase</keyword>
<dbReference type="InterPro" id="IPR027417">
    <property type="entry name" value="P-loop_NTPase"/>
</dbReference>
<keyword evidence="2" id="KW-1185">Reference proteome</keyword>
<accession>A0A1H9AH85</accession>
<dbReference type="PANTHER" id="PTHR37816">
    <property type="entry name" value="YALI0E33011P"/>
    <property type="match status" value="1"/>
</dbReference>
<dbReference type="Proteomes" id="UP000198634">
    <property type="component" value="Unassembled WGS sequence"/>
</dbReference>
<dbReference type="SUPFAM" id="SSF52540">
    <property type="entry name" value="P-loop containing nucleoside triphosphate hydrolases"/>
    <property type="match status" value="1"/>
</dbReference>
<proteinExistence type="predicted"/>
<dbReference type="GO" id="GO:0016301">
    <property type="term" value="F:kinase activity"/>
    <property type="evidence" value="ECO:0007669"/>
    <property type="project" value="UniProtKB-KW"/>
</dbReference>
<dbReference type="PANTHER" id="PTHR37816:SF2">
    <property type="entry name" value="DNA TOPOLOGY MODULATION PROTEIN FLAR-RELATED PROTEIN"/>
    <property type="match status" value="1"/>
</dbReference>
<keyword evidence="1" id="KW-0418">Kinase</keyword>
<dbReference type="InterPro" id="IPR052922">
    <property type="entry name" value="Cytidylate_Kinase-2"/>
</dbReference>